<name>A0A804HYZ3_MUSAM</name>
<dbReference type="EnsemblPlants" id="Ma02_t03840.1">
    <property type="protein sequence ID" value="Ma02_p03840.1"/>
    <property type="gene ID" value="Ma02_g03840"/>
</dbReference>
<accession>A0A804HYZ3</accession>
<protein>
    <submittedName>
        <fullName evidence="1">(wild Malaysian banana) hypothetical protein</fullName>
    </submittedName>
</protein>
<keyword evidence="3" id="KW-1185">Reference proteome</keyword>
<dbReference type="Proteomes" id="UP000012960">
    <property type="component" value="Unplaced"/>
</dbReference>
<organism evidence="2 3">
    <name type="scientific">Musa acuminata subsp. malaccensis</name>
    <name type="common">Wild banana</name>
    <name type="synonym">Musa malaccensis</name>
    <dbReference type="NCBI Taxonomy" id="214687"/>
    <lineage>
        <taxon>Eukaryota</taxon>
        <taxon>Viridiplantae</taxon>
        <taxon>Streptophyta</taxon>
        <taxon>Embryophyta</taxon>
        <taxon>Tracheophyta</taxon>
        <taxon>Spermatophyta</taxon>
        <taxon>Magnoliopsida</taxon>
        <taxon>Liliopsida</taxon>
        <taxon>Zingiberales</taxon>
        <taxon>Musaceae</taxon>
        <taxon>Musa</taxon>
    </lineage>
</organism>
<proteinExistence type="predicted"/>
<dbReference type="InterPro" id="IPR051916">
    <property type="entry name" value="GPI-anchor_lipid_remodeler"/>
</dbReference>
<dbReference type="InParanoid" id="A0A804HYZ3"/>
<dbReference type="PANTHER" id="PTHR14859:SF0">
    <property type="entry name" value="ENDONUCLEASE_EXONUCLEASE_PHOSPHATASE FAMILY PROTEIN, EXPRESSED"/>
    <property type="match status" value="1"/>
</dbReference>
<reference evidence="2" key="2">
    <citation type="submission" date="2021-05" db="UniProtKB">
        <authorList>
            <consortium name="EnsemblPlants"/>
        </authorList>
    </citation>
    <scope>IDENTIFICATION</scope>
    <source>
        <strain evidence="2">subsp. malaccensis</strain>
    </source>
</reference>
<dbReference type="PANTHER" id="PTHR14859">
    <property type="entry name" value="CALCOFLUOR WHITE HYPERSENSITIVE PROTEIN PRECURSOR"/>
    <property type="match status" value="1"/>
</dbReference>
<dbReference type="AlphaFoldDB" id="A0A804HYZ3"/>
<dbReference type="EMBL" id="HG996467">
    <property type="protein sequence ID" value="CAG1861017.1"/>
    <property type="molecule type" value="Genomic_DNA"/>
</dbReference>
<evidence type="ECO:0000313" key="2">
    <source>
        <dbReference type="EnsemblPlants" id="Ma02_p03840.1"/>
    </source>
</evidence>
<dbReference type="Gramene" id="Ma02_t03840.1">
    <property type="protein sequence ID" value="Ma02_p03840.1"/>
    <property type="gene ID" value="Ma02_g03840"/>
</dbReference>
<sequence length="111" mass="12795">MNVKAEAEKGMKPLSDLAEGLGTEFVFGNAILWKKWLIKQWKSQKIFDDTDFRQVLFLQNSRRTQNRGTLNLLTDQLMRRNVLKTTIDVPKAGELNLHCTHLDHLDERTGG</sequence>
<evidence type="ECO:0000313" key="3">
    <source>
        <dbReference type="Proteomes" id="UP000012960"/>
    </source>
</evidence>
<gene>
    <name evidence="1" type="ORF">GSMUA_59110.1</name>
</gene>
<reference evidence="1" key="1">
    <citation type="submission" date="2021-03" db="EMBL/GenBank/DDBJ databases">
        <authorList>
            <consortium name="Genoscope - CEA"/>
            <person name="William W."/>
        </authorList>
    </citation>
    <scope>NUCLEOTIDE SEQUENCE</scope>
    <source>
        <strain evidence="1">Doubled-haploid Pahang</strain>
    </source>
</reference>
<evidence type="ECO:0000313" key="1">
    <source>
        <dbReference type="EMBL" id="CAG1861017.1"/>
    </source>
</evidence>